<reference evidence="2 3" key="1">
    <citation type="journal article" date="2014" name="Int. J. Syst. Evol. Microbiol.">
        <title>Complete genome sequence of Corynebacterium casei LMG S-19264T (=DSM 44701T), isolated from a smear-ripened cheese.</title>
        <authorList>
            <consortium name="US DOE Joint Genome Institute (JGI-PGF)"/>
            <person name="Walter F."/>
            <person name="Albersmeier A."/>
            <person name="Kalinowski J."/>
            <person name="Ruckert C."/>
        </authorList>
    </citation>
    <scope>NUCLEOTIDE SEQUENCE [LARGE SCALE GENOMIC DNA]</scope>
    <source>
        <strain evidence="2 3">CGMCC 4.7111</strain>
    </source>
</reference>
<accession>A0A917XWR9</accession>
<evidence type="ECO:0000313" key="2">
    <source>
        <dbReference type="EMBL" id="GGN55560.1"/>
    </source>
</evidence>
<gene>
    <name evidence="2" type="ORF">GCM10011579_015720</name>
</gene>
<keyword evidence="3" id="KW-1185">Reference proteome</keyword>
<feature type="compositionally biased region" description="Polar residues" evidence="1">
    <location>
        <begin position="1"/>
        <end position="14"/>
    </location>
</feature>
<name>A0A917XWR9_9ACTN</name>
<evidence type="ECO:0000313" key="3">
    <source>
        <dbReference type="Proteomes" id="UP000600365"/>
    </source>
</evidence>
<dbReference type="Proteomes" id="UP000600365">
    <property type="component" value="Unassembled WGS sequence"/>
</dbReference>
<organism evidence="2 3">
    <name type="scientific">Streptomyces albiflavescens</name>
    <dbReference type="NCBI Taxonomy" id="1623582"/>
    <lineage>
        <taxon>Bacteria</taxon>
        <taxon>Bacillati</taxon>
        <taxon>Actinomycetota</taxon>
        <taxon>Actinomycetes</taxon>
        <taxon>Kitasatosporales</taxon>
        <taxon>Streptomycetaceae</taxon>
        <taxon>Streptomyces</taxon>
    </lineage>
</organism>
<sequence length="104" mass="10481">MQASTRRCPATSQGPADPVLQSPHIGKARPRSGVGSHIPVRRRRCVPQLPALSDPFGEERLRAQPEGVGRCLVASGPAAWAAAMAAAAVGDGAATRAAGGCGCA</sequence>
<proteinExistence type="predicted"/>
<evidence type="ECO:0000256" key="1">
    <source>
        <dbReference type="SAM" id="MobiDB-lite"/>
    </source>
</evidence>
<dbReference type="AlphaFoldDB" id="A0A917XWR9"/>
<dbReference type="EMBL" id="BMMM01000002">
    <property type="protein sequence ID" value="GGN55560.1"/>
    <property type="molecule type" value="Genomic_DNA"/>
</dbReference>
<comment type="caution">
    <text evidence="2">The sequence shown here is derived from an EMBL/GenBank/DDBJ whole genome shotgun (WGS) entry which is preliminary data.</text>
</comment>
<feature type="region of interest" description="Disordered" evidence="1">
    <location>
        <begin position="1"/>
        <end position="38"/>
    </location>
</feature>
<protein>
    <submittedName>
        <fullName evidence="2">Uncharacterized protein</fullName>
    </submittedName>
</protein>